<feature type="compositionally biased region" description="Polar residues" evidence="1">
    <location>
        <begin position="1"/>
        <end position="15"/>
    </location>
</feature>
<reference evidence="2 3" key="1">
    <citation type="submission" date="2018-09" db="EMBL/GenBank/DDBJ databases">
        <title>A high-quality reference genome of wild soybean provides a powerful tool to mine soybean genomes.</title>
        <authorList>
            <person name="Xie M."/>
            <person name="Chung C.Y.L."/>
            <person name="Li M.-W."/>
            <person name="Wong F.-L."/>
            <person name="Chan T.-F."/>
            <person name="Lam H.-M."/>
        </authorList>
    </citation>
    <scope>NUCLEOTIDE SEQUENCE [LARGE SCALE GENOMIC DNA]</scope>
    <source>
        <strain evidence="3">cv. W05</strain>
        <tissue evidence="2">Hypocotyl of etiolated seedlings</tissue>
    </source>
</reference>
<proteinExistence type="predicted"/>
<feature type="region of interest" description="Disordered" evidence="1">
    <location>
        <begin position="1"/>
        <end position="21"/>
    </location>
</feature>
<dbReference type="AlphaFoldDB" id="A0A445IRJ3"/>
<dbReference type="Proteomes" id="UP000289340">
    <property type="component" value="Chromosome 10"/>
</dbReference>
<feature type="region of interest" description="Disordered" evidence="1">
    <location>
        <begin position="97"/>
        <end position="180"/>
    </location>
</feature>
<feature type="compositionally biased region" description="Polar residues" evidence="1">
    <location>
        <begin position="121"/>
        <end position="133"/>
    </location>
</feature>
<dbReference type="EMBL" id="QZWG01000010">
    <property type="protein sequence ID" value="RZB88685.1"/>
    <property type="molecule type" value="Genomic_DNA"/>
</dbReference>
<keyword evidence="3" id="KW-1185">Reference proteome</keyword>
<organism evidence="2 3">
    <name type="scientific">Glycine soja</name>
    <name type="common">Wild soybean</name>
    <dbReference type="NCBI Taxonomy" id="3848"/>
    <lineage>
        <taxon>Eukaryota</taxon>
        <taxon>Viridiplantae</taxon>
        <taxon>Streptophyta</taxon>
        <taxon>Embryophyta</taxon>
        <taxon>Tracheophyta</taxon>
        <taxon>Spermatophyta</taxon>
        <taxon>Magnoliopsida</taxon>
        <taxon>eudicotyledons</taxon>
        <taxon>Gunneridae</taxon>
        <taxon>Pentapetalae</taxon>
        <taxon>rosids</taxon>
        <taxon>fabids</taxon>
        <taxon>Fabales</taxon>
        <taxon>Fabaceae</taxon>
        <taxon>Papilionoideae</taxon>
        <taxon>50 kb inversion clade</taxon>
        <taxon>NPAAA clade</taxon>
        <taxon>indigoferoid/millettioid clade</taxon>
        <taxon>Phaseoleae</taxon>
        <taxon>Glycine</taxon>
        <taxon>Glycine subgen. Soja</taxon>
    </lineage>
</organism>
<gene>
    <name evidence="2" type="ORF">D0Y65_027887</name>
</gene>
<evidence type="ECO:0000313" key="3">
    <source>
        <dbReference type="Proteomes" id="UP000289340"/>
    </source>
</evidence>
<comment type="caution">
    <text evidence="2">The sequence shown here is derived from an EMBL/GenBank/DDBJ whole genome shotgun (WGS) entry which is preliminary data.</text>
</comment>
<dbReference type="PANTHER" id="PTHR34802">
    <property type="entry name" value="CHORISMATE SYNTHASE"/>
    <property type="match status" value="1"/>
</dbReference>
<evidence type="ECO:0000256" key="1">
    <source>
        <dbReference type="SAM" id="MobiDB-lite"/>
    </source>
</evidence>
<dbReference type="PANTHER" id="PTHR34802:SF1">
    <property type="entry name" value="CHORISMATE SYNTHASE"/>
    <property type="match status" value="1"/>
</dbReference>
<accession>A0A445IRJ3</accession>
<sequence>MSRESGTATFSTPSPSDVDVLDPNKRAKISYAREFLLSLDIADSIVKSPLEAQPLIPCVVDEAPGLLSSPLCAPDYKCQSVPQQLSPNVVDDVSQLLHRSDEPYRPPCRYKARTSIRDGNDSLNGDTSESSECTDQERADRETWRKDTVSVTKEDKWHSSKNAGSKDSRDEFLMSPAKGNSKNLQFTSSVISKQLDASQKSSHIQGPVRGDAGLPPKLLETAKNCPTPLQQVQDLTTVGTVNPGLKTVNQTDKVVHPKERSNLDVEDLEGIAHVKESLKKSMPPSFLSKDNCGNHKNHCEVAHEQGFMELQLSNSPVSVYYSPGKISTNDPLEAYISPTSVEKGKQFASLIDDCESSTVYCKGISVRMNQNPSCPDFQIHQELESESFSCSSDGESNSSFELCLPDEDSLITFDELFLMPDVENLTVFDSSMSSSPESNLIEADVFSPSSPREMVEKLVEFILNDEISTPHVDDPIVHHGAGLGRFSHSMHAQKTPPKFCSNQLNPERDPQDHDKFQRNSIDSAIYSFYSHSFPSNTFSQPLPLNHDELKRFDHEVSQSMLQQIINPGKLNLCSLQSGLTPNLPALQMASCTQKLNSMQTRPFAYQEPKNYGDFVKPSPDFQGDGNINPALVDSFIEEKLRSSHWHPHVQGF</sequence>
<evidence type="ECO:0000313" key="2">
    <source>
        <dbReference type="EMBL" id="RZB88685.1"/>
    </source>
</evidence>
<feature type="compositionally biased region" description="Basic and acidic residues" evidence="1">
    <location>
        <begin position="135"/>
        <end position="172"/>
    </location>
</feature>
<protein>
    <submittedName>
        <fullName evidence="2">Uncharacterized protein</fullName>
    </submittedName>
</protein>
<dbReference type="Gramene" id="XM_028327276.1">
    <property type="protein sequence ID" value="XP_028183077.1"/>
    <property type="gene ID" value="LOC114369994"/>
</dbReference>
<name>A0A445IRJ3_GLYSO</name>